<dbReference type="EMBL" id="KT624774">
    <property type="protein sequence ID" value="ALO20988.1"/>
    <property type="molecule type" value="Genomic_DNA"/>
</dbReference>
<organism evidence="2">
    <name type="scientific">Microglena monadina</name>
    <dbReference type="NCBI Taxonomy" id="47904"/>
    <lineage>
        <taxon>Eukaryota</taxon>
        <taxon>Viridiplantae</taxon>
        <taxon>Chlorophyta</taxon>
        <taxon>core chlorophytes</taxon>
        <taxon>Chlorophyceae</taxon>
        <taxon>CS clade</taxon>
        <taxon>Chlamydomonadales</taxon>
        <taxon>Chlamydomonadaceae</taxon>
        <taxon>Microglena</taxon>
    </lineage>
</organism>
<evidence type="ECO:0000313" key="2">
    <source>
        <dbReference type="EMBL" id="ALO20988.1"/>
    </source>
</evidence>
<accession>A0A0S2IBT9</accession>
<feature type="region of interest" description="Disordered" evidence="1">
    <location>
        <begin position="64"/>
        <end position="85"/>
    </location>
</feature>
<dbReference type="AlphaFoldDB" id="A0A0S2IBT9"/>
<reference evidence="2" key="1">
    <citation type="journal article" date="2015" name="BMC Evol. Biol.">
        <title>Chloroplast phylogenomic analysis of chlorophyte green algae identifies a novel lineage sister to the Sphaeropleales (Chlorophyceae).</title>
        <authorList>
            <person name="Lemieux C."/>
            <person name="Vincent A.T."/>
            <person name="Labarre A."/>
            <person name="Otis C."/>
            <person name="Turmel M."/>
        </authorList>
    </citation>
    <scope>NUCLEOTIDE SEQUENCE</scope>
</reference>
<proteinExistence type="predicted"/>
<feature type="compositionally biased region" description="Polar residues" evidence="1">
    <location>
        <begin position="66"/>
        <end position="85"/>
    </location>
</feature>
<keyword evidence="2" id="KW-0689">Ribosomal protein</keyword>
<geneLocation type="chloroplast" evidence="2"/>
<evidence type="ECO:0000256" key="1">
    <source>
        <dbReference type="SAM" id="MobiDB-lite"/>
    </source>
</evidence>
<dbReference type="GO" id="GO:0005840">
    <property type="term" value="C:ribosome"/>
    <property type="evidence" value="ECO:0007669"/>
    <property type="project" value="UniProtKB-KW"/>
</dbReference>
<keyword evidence="2" id="KW-0934">Plastid</keyword>
<keyword evidence="2" id="KW-0687">Ribonucleoprotein</keyword>
<feature type="non-terminal residue" evidence="2">
    <location>
        <position position="1"/>
    </location>
</feature>
<protein>
    <submittedName>
        <fullName evidence="2">Ribosomal protein L32</fullName>
    </submittedName>
</protein>
<gene>
    <name evidence="2" type="primary">rpl32</name>
</gene>
<keyword evidence="2" id="KW-0150">Chloroplast</keyword>
<sequence length="85" mass="9799">KRTSKSKKNIRKSAWKKKAQICLTEIISTAEYQEFFREIKNDPALQKFIKNVKNAKFFKNKKLLTDNPNSETEDSQLSTVTGMGS</sequence>
<name>A0A0S2IBT9_9CHLO</name>